<keyword evidence="2" id="KW-0472">Membrane</keyword>
<organism evidence="3 4">
    <name type="scientific">Ascobolus immersus RN42</name>
    <dbReference type="NCBI Taxonomy" id="1160509"/>
    <lineage>
        <taxon>Eukaryota</taxon>
        <taxon>Fungi</taxon>
        <taxon>Dikarya</taxon>
        <taxon>Ascomycota</taxon>
        <taxon>Pezizomycotina</taxon>
        <taxon>Pezizomycetes</taxon>
        <taxon>Pezizales</taxon>
        <taxon>Ascobolaceae</taxon>
        <taxon>Ascobolus</taxon>
    </lineage>
</organism>
<keyword evidence="4" id="KW-1185">Reference proteome</keyword>
<keyword evidence="2" id="KW-0812">Transmembrane</keyword>
<feature type="compositionally biased region" description="Polar residues" evidence="1">
    <location>
        <begin position="257"/>
        <end position="274"/>
    </location>
</feature>
<feature type="region of interest" description="Disordered" evidence="1">
    <location>
        <begin position="149"/>
        <end position="238"/>
    </location>
</feature>
<feature type="transmembrane region" description="Helical" evidence="2">
    <location>
        <begin position="293"/>
        <end position="316"/>
    </location>
</feature>
<evidence type="ECO:0000313" key="4">
    <source>
        <dbReference type="Proteomes" id="UP000275078"/>
    </source>
</evidence>
<feature type="compositionally biased region" description="Low complexity" evidence="1">
    <location>
        <begin position="152"/>
        <end position="206"/>
    </location>
</feature>
<sequence length="317" mass="33452">MLFLSVLAQKKSDIAGPVIFRDAKDVRSILDQTADCARSCYSGLIIGYANTVASRPGRCPAVSGIRGEVTDWKCVCNGWTFNAEGPLQGNKKLDEKFDSCGSSLSEDLCSQFDGEEPLGTYDGFQEYFGLVVKGIETFCDELFPRNKLPQETDTATSNSSTKTTSKPSSTAPSTGSSSDVAAEPSSETAPTVTVTTTESESASSSTGKPNISTITSTLKPKPTSTEAGPDEPTSQIVPFTSIVIMTERVPADPSRTFPPSETTVSSPVEATNLSEPAPQKEPTATLAKSGTHALGYGSPTLVGVIFTVYWVCAVLLI</sequence>
<proteinExistence type="predicted"/>
<dbReference type="EMBL" id="ML119649">
    <property type="protein sequence ID" value="RPA86460.1"/>
    <property type="molecule type" value="Genomic_DNA"/>
</dbReference>
<evidence type="ECO:0000256" key="2">
    <source>
        <dbReference type="SAM" id="Phobius"/>
    </source>
</evidence>
<gene>
    <name evidence="3" type="ORF">BJ508DRAFT_321595</name>
</gene>
<keyword evidence="2" id="KW-1133">Transmembrane helix</keyword>
<dbReference type="AlphaFoldDB" id="A0A3N4IQG2"/>
<dbReference type="Proteomes" id="UP000275078">
    <property type="component" value="Unassembled WGS sequence"/>
</dbReference>
<reference evidence="3 4" key="1">
    <citation type="journal article" date="2018" name="Nat. Ecol. Evol.">
        <title>Pezizomycetes genomes reveal the molecular basis of ectomycorrhizal truffle lifestyle.</title>
        <authorList>
            <person name="Murat C."/>
            <person name="Payen T."/>
            <person name="Noel B."/>
            <person name="Kuo A."/>
            <person name="Morin E."/>
            <person name="Chen J."/>
            <person name="Kohler A."/>
            <person name="Krizsan K."/>
            <person name="Balestrini R."/>
            <person name="Da Silva C."/>
            <person name="Montanini B."/>
            <person name="Hainaut M."/>
            <person name="Levati E."/>
            <person name="Barry K.W."/>
            <person name="Belfiori B."/>
            <person name="Cichocki N."/>
            <person name="Clum A."/>
            <person name="Dockter R.B."/>
            <person name="Fauchery L."/>
            <person name="Guy J."/>
            <person name="Iotti M."/>
            <person name="Le Tacon F."/>
            <person name="Lindquist E.A."/>
            <person name="Lipzen A."/>
            <person name="Malagnac F."/>
            <person name="Mello A."/>
            <person name="Molinier V."/>
            <person name="Miyauchi S."/>
            <person name="Poulain J."/>
            <person name="Riccioni C."/>
            <person name="Rubini A."/>
            <person name="Sitrit Y."/>
            <person name="Splivallo R."/>
            <person name="Traeger S."/>
            <person name="Wang M."/>
            <person name="Zifcakova L."/>
            <person name="Wipf D."/>
            <person name="Zambonelli A."/>
            <person name="Paolocci F."/>
            <person name="Nowrousian M."/>
            <person name="Ottonello S."/>
            <person name="Baldrian P."/>
            <person name="Spatafora J.W."/>
            <person name="Henrissat B."/>
            <person name="Nagy L.G."/>
            <person name="Aury J.M."/>
            <person name="Wincker P."/>
            <person name="Grigoriev I.V."/>
            <person name="Bonfante P."/>
            <person name="Martin F.M."/>
        </authorList>
    </citation>
    <scope>NUCLEOTIDE SEQUENCE [LARGE SCALE GENOMIC DNA]</scope>
    <source>
        <strain evidence="3 4">RN42</strain>
    </source>
</reference>
<feature type="compositionally biased region" description="Polar residues" evidence="1">
    <location>
        <begin position="207"/>
        <end position="238"/>
    </location>
</feature>
<name>A0A3N4IQG2_ASCIM</name>
<protein>
    <submittedName>
        <fullName evidence="3">Uncharacterized protein</fullName>
    </submittedName>
</protein>
<evidence type="ECO:0000313" key="3">
    <source>
        <dbReference type="EMBL" id="RPA86460.1"/>
    </source>
</evidence>
<evidence type="ECO:0000256" key="1">
    <source>
        <dbReference type="SAM" id="MobiDB-lite"/>
    </source>
</evidence>
<feature type="region of interest" description="Disordered" evidence="1">
    <location>
        <begin position="251"/>
        <end position="283"/>
    </location>
</feature>
<accession>A0A3N4IQG2</accession>